<dbReference type="PROSITE" id="PS00028">
    <property type="entry name" value="ZINC_FINGER_C2H2_1"/>
    <property type="match status" value="1"/>
</dbReference>
<evidence type="ECO:0000256" key="3">
    <source>
        <dbReference type="ARBA" id="ARBA00022801"/>
    </source>
</evidence>
<name>A0A4Z2BCG6_9TELE</name>
<feature type="domain" description="C2H2-type" evidence="6">
    <location>
        <begin position="391"/>
        <end position="413"/>
    </location>
</feature>
<dbReference type="Proteomes" id="UP000516260">
    <property type="component" value="Chromosome 5"/>
</dbReference>
<dbReference type="InterPro" id="IPR050534">
    <property type="entry name" value="Coronavir_polyprotein_1ab"/>
</dbReference>
<dbReference type="GO" id="GO:0016787">
    <property type="term" value="F:hydrolase activity"/>
    <property type="evidence" value="ECO:0007669"/>
    <property type="project" value="UniProtKB-KW"/>
</dbReference>
<dbReference type="EMBL" id="SWLE01000018">
    <property type="protein sequence ID" value="TNM89116.1"/>
    <property type="molecule type" value="Genomic_DNA"/>
</dbReference>
<evidence type="ECO:0000256" key="2">
    <source>
        <dbReference type="ARBA" id="ARBA00022741"/>
    </source>
</evidence>
<dbReference type="GO" id="GO:0005524">
    <property type="term" value="F:ATP binding"/>
    <property type="evidence" value="ECO:0007669"/>
    <property type="project" value="UniProtKB-KW"/>
</dbReference>
<dbReference type="InterPro" id="IPR041677">
    <property type="entry name" value="DNA2/NAM7_AAA_11"/>
</dbReference>
<dbReference type="InterPro" id="IPR012340">
    <property type="entry name" value="NA-bd_OB-fold"/>
</dbReference>
<dbReference type="Pfam" id="PF13086">
    <property type="entry name" value="AAA_11"/>
    <property type="match status" value="3"/>
</dbReference>
<dbReference type="PANTHER" id="PTHR43788">
    <property type="entry name" value="DNA2/NAM7 HELICASE FAMILY MEMBER"/>
    <property type="match status" value="1"/>
</dbReference>
<evidence type="ECO:0000256" key="4">
    <source>
        <dbReference type="ARBA" id="ARBA00022806"/>
    </source>
</evidence>
<dbReference type="GO" id="GO:0003723">
    <property type="term" value="F:RNA binding"/>
    <property type="evidence" value="ECO:0007669"/>
    <property type="project" value="InterPro"/>
</dbReference>
<dbReference type="GO" id="GO:0043139">
    <property type="term" value="F:5'-3' DNA helicase activity"/>
    <property type="evidence" value="ECO:0007669"/>
    <property type="project" value="TreeGrafter"/>
</dbReference>
<dbReference type="InterPro" id="IPR027417">
    <property type="entry name" value="P-loop_NTPase"/>
</dbReference>
<keyword evidence="5" id="KW-0067">ATP-binding</keyword>
<evidence type="ECO:0000256" key="1">
    <source>
        <dbReference type="ARBA" id="ARBA00007913"/>
    </source>
</evidence>
<evidence type="ECO:0000313" key="8">
    <source>
        <dbReference type="Proteomes" id="UP000516260"/>
    </source>
</evidence>
<dbReference type="Gene3D" id="3.40.50.300">
    <property type="entry name" value="P-loop containing nucleotide triphosphate hydrolases"/>
    <property type="match status" value="4"/>
</dbReference>
<proteinExistence type="inferred from homology"/>
<dbReference type="SMART" id="SM00382">
    <property type="entry name" value="AAA"/>
    <property type="match status" value="2"/>
</dbReference>
<keyword evidence="2" id="KW-0547">Nucleotide-binding</keyword>
<dbReference type="InterPro" id="IPR041679">
    <property type="entry name" value="DNA2/NAM7-like_C"/>
</dbReference>
<dbReference type="SUPFAM" id="SSF52540">
    <property type="entry name" value="P-loop containing nucleoside triphosphate hydrolases"/>
    <property type="match status" value="2"/>
</dbReference>
<dbReference type="InterPro" id="IPR001900">
    <property type="entry name" value="RNase_II/R"/>
</dbReference>
<dbReference type="GO" id="GO:0004540">
    <property type="term" value="F:RNA nuclease activity"/>
    <property type="evidence" value="ECO:0007669"/>
    <property type="project" value="InterPro"/>
</dbReference>
<comment type="similarity">
    <text evidence="1">Belongs to the DNA2/NAM7 helicase family.</text>
</comment>
<evidence type="ECO:0000256" key="5">
    <source>
        <dbReference type="ARBA" id="ARBA00022840"/>
    </source>
</evidence>
<dbReference type="SMART" id="SM00955">
    <property type="entry name" value="RNB"/>
    <property type="match status" value="1"/>
</dbReference>
<dbReference type="InterPro" id="IPR013087">
    <property type="entry name" value="Znf_C2H2_type"/>
</dbReference>
<sequence>MMSNHSSELLSLLSEFDLRLACAQCCHREKQITYMVKSVDHTCAENLLLCRIKGGSSWRPISQRPKFPSPAKYELCHFFVEGSGCQQHRNRCSFASSIEEATVWTFEKRHGLDRQLLCSLLAQSAEPARPTVGDIFERLDLKLVCNLCCVRVKETTFTLKPLNHQCPKKLLLVKTKASDIWRPVSERPTNRHFGHNVFYQKCCFFVEGSGCTKDGNSCTYARSHEEATVWNYLRDKKVTMSEFIQAINGSVSETAEKAAELICQQFSGKFMEVCKLCFQGHPQLLTNRKWNATCSAEAAHPWDPVLVHYVSENMRKHICSQLRPLQQDCSFTFCSHVHQGKPCWHPSSHCQAAQSTVEMAVWKAEHGGLNIRPHLLNKAVQTEPSQNLWYCKVCLLSFLSSESFYKHCSSLEHTQLVSEDTRTNWSGRRPPHNLSDQLCLCDRPQTCEYGDQCPKAHSEEELKEWMKCTKEEKEIGQNIEAQGLLTYRQRLLNEYRASNNDGHVFSDQIEDVSISCSEDLTVETKQVNKTLCWDFRVQTERQLVHVALLKQEPGAYFSLGEMSLDHCVYSSGECFYKGDVTYDIPVTFTTANPGLYEQWLVLDFDMRPVLLKKLRVRTGKVKLDDNEEQAVGLGSSLQSAELWHRETQDVVPCLPKTEDQEKLLKEYKRPERIRHYTSITLNSQKNVTRDNYKGQMHHFLYIEEHAEDKIVSRLNFCGEVATLDKLYSNHFGMRFCPKGQLFCVLTVPCSLRPDTPEGQALKRSIQSALVALVSSSAQDSKVYEAIILQDTKSESQMYLELSRKCCSDLSLRNTESYQMEIQFQLNRLRFCTMHKAVDLLPDMTRVLPDLEKCEVPIRSDQYVGVTALNIKQQQALSFIVGNSSDPTFVAPLLIYGPFGTGKTFTLATAAIELSKEPGNKVLICTCTNSSADLYIREHFHPFTDKKNDKLRPIRVKANTPGIAISSTDEITLKYCLLSEDGHYFLPPTKVVLDQYNIVITTTRMAFNFHSLNLPQGFFTHIFIDEASQMLECDALIPLGLAGPKTRVVLAGDHMQMGPKLFSVDDYHRSNHTLLNRLFHYYQGQKCGAAEKSRIIFNENYRSTREIVDFMSSHLYLSKNNIIQAVGNVPAPDDGRALKLHHVRGECLSDPVSLSWYNKDEVATVVEEVQHIIENWPLSWGTKDYRKVCVLSEGSQVQLIRRALSKRSLSEVNVENIANVQGKQFKAVLVSAVQTRDSLKQSHLPGVELFNDMRVLTTAMTRAQSCVVVVGDAAALCCFGKCSRVWKSYTNHCLSNNSVGPQNFTRAFFERDLLETARFQKPEHTEDDLDVTDAILQEMKAEYEQQMTDYCSDEDSVELKEFDQLARDNFSEGESDLLELGKMNPERYIQGKLFRESYNQGYVIPSKNPSRRINIKGRANLGTAFSGDVVVVEKSRVHIRREDPSARILVCTLEEEDHCKKDHSQHPFVRRTMVPVTITAPKIHILISKKRRNFIPIWKQIHGQWTVDTYQPLNEKLRLNSVFVVQVIGWKKCCYLPLGNIIDIIPVGRSLDDGLRILNEEFKIPTTSDDNFFLEDKDGLSRADLCDTLTFTIDPKHAKDLDDAISIRELEDRYELGIHIADVVSFVRQGDKLDKIAEHRGITFFGSLGKNLPMFPYKVTKDLSLLPGQVRSVVSLMFVVNKLTNEIEEKPKFQLSKIKSDRKISYEEAEEMISQRYQKTPRFDTVEDCVTIAYCFSKVQRKQRLKDWAYSKPDSNQVPGRRKANLMIEELSVMFNKFTSETLISSPKTSFCTPLRCQARPDPAKIDQFKEKKCADLIPLSFYVRDKVDVGDRTLSCVSFQIVTTVWEEIQSAARAHDIDRMVDLIAADDIHPPLQSVMDEFRRCSSKAYIISSNSSPKLKVGHYSLNVPTYTQASSPIRRYMDVVVQRLLHSVICDSHVKYTHTEISALCNKFENDIRTGNKYEQKATQICYAVILNKQSIPKLAFVLSLAPNTDHIAVTFPFNKDVFAGSLSILYRDLQLSSQPLFDEVNHCINLTWKRRIYAANVAKICRELKMWNRGPCIKLPLNMWRQVVEAVDKEELEAARSCVLSINTSQMEHSDVLLQTFSEEQDESALQLGHEVNLNLQLRAGDTLHVQLTSEIQRGYQMPTLQLVHITPHFDICIDHVHNPVACFSRSADDPSRLQYSDTEEYKRIWRPICEMESASAAVDEGDSIIIEGLEVNFRQVQRGRLTGSFFLPAAWINEWAIECYLSQCFLCIRKRGLTFNKTLIDSTPVDPKEFTWVAHGVTTIEKREDSPNPGSTVEFYVSHLPMENIPDCIFERNACFTVEIIHKLLPNIRTEQAVSIHSACELVKAIALGQRIPKEVKSAWIPMRREPPAGLPNLNTSQQEAVTEVLNNNFTLIWGPPGTGKTVVGAYIVHSLFLLNSQTQRRFVDPKDNNKKEVILYCGPSNKSVDVVAGFLLKIGTVLRPLRVYGQQVEMLDYPYPDCSFQFSQRAFSQERAQSQLRSITLHHRMREEKNPFSNQIKVFDERIEAASQTKEELRRISLILKEKEALLHSEMTQHKEQDLQDIQELKHRQRALQDVKGLSTEEVKEYKRLLREARSYEFGQHDIILCTCSQSMTPVLVKTVSARQVVIDECAMTTEPQTMIPLVCNRPEKVVLIGDPKQLRPTVKNMRVKKLGMSRSLFDRYFQLHNKRVVMLDTQYRMHEDICKFPSSQFYEGKLKTGLEQPISTLRVGERVLPFVFGHVEGTTVSLVVSTAKGNENSRANKEEMETVVSV</sequence>
<dbReference type="InterPro" id="IPR047187">
    <property type="entry name" value="SF1_C_Upf1"/>
</dbReference>
<dbReference type="PANTHER" id="PTHR43788:SF9">
    <property type="entry name" value="HELICASE WITH ZINC FINGER DOMAIN 2"/>
    <property type="match status" value="1"/>
</dbReference>
<dbReference type="SUPFAM" id="SSF50249">
    <property type="entry name" value="Nucleic acid-binding proteins"/>
    <property type="match status" value="2"/>
</dbReference>
<gene>
    <name evidence="7" type="ORF">fugu_005370</name>
</gene>
<dbReference type="Pfam" id="PF13087">
    <property type="entry name" value="AAA_12"/>
    <property type="match status" value="2"/>
</dbReference>
<keyword evidence="8" id="KW-1185">Reference proteome</keyword>
<protein>
    <recommendedName>
        <fullName evidence="6">C2H2-type domain-containing protein</fullName>
    </recommendedName>
</protein>
<reference evidence="7 8" key="1">
    <citation type="submission" date="2019-04" db="EMBL/GenBank/DDBJ databases">
        <title>The sequence and de novo assembly of Takifugu bimaculatus genome using PacBio and Hi-C technologies.</title>
        <authorList>
            <person name="Xu P."/>
            <person name="Liu B."/>
            <person name="Zhou Z."/>
        </authorList>
    </citation>
    <scope>NUCLEOTIDE SEQUENCE [LARGE SCALE GENOMIC DNA]</scope>
    <source>
        <strain evidence="7">TB-2018</strain>
        <tissue evidence="7">Muscle</tissue>
    </source>
</reference>
<dbReference type="FunFam" id="3.40.50.300:FF:001373">
    <property type="entry name" value="Helicase with zinc finger domain 2"/>
    <property type="match status" value="1"/>
</dbReference>
<keyword evidence="3" id="KW-0378">Hydrolase</keyword>
<evidence type="ECO:0000259" key="6">
    <source>
        <dbReference type="PROSITE" id="PS00028"/>
    </source>
</evidence>
<evidence type="ECO:0000313" key="7">
    <source>
        <dbReference type="EMBL" id="TNM89116.1"/>
    </source>
</evidence>
<dbReference type="Pfam" id="PF00773">
    <property type="entry name" value="RNB"/>
    <property type="match status" value="1"/>
</dbReference>
<comment type="caution">
    <text evidence="7">The sequence shown here is derived from an EMBL/GenBank/DDBJ whole genome shotgun (WGS) entry which is preliminary data.</text>
</comment>
<accession>A0A4Z2BCG6</accession>
<dbReference type="InterPro" id="IPR056787">
    <property type="entry name" value="OB_HELZ2"/>
</dbReference>
<dbReference type="CDD" id="cd18808">
    <property type="entry name" value="SF1_C_Upf1"/>
    <property type="match status" value="1"/>
</dbReference>
<dbReference type="Pfam" id="PF25049">
    <property type="entry name" value="OB_HELZ2"/>
    <property type="match status" value="1"/>
</dbReference>
<keyword evidence="4" id="KW-0347">Helicase</keyword>
<organism evidence="7 8">
    <name type="scientific">Takifugu bimaculatus</name>
    <dbReference type="NCBI Taxonomy" id="433685"/>
    <lineage>
        <taxon>Eukaryota</taxon>
        <taxon>Metazoa</taxon>
        <taxon>Chordata</taxon>
        <taxon>Craniata</taxon>
        <taxon>Vertebrata</taxon>
        <taxon>Euteleostomi</taxon>
        <taxon>Actinopterygii</taxon>
        <taxon>Neopterygii</taxon>
        <taxon>Teleostei</taxon>
        <taxon>Neoteleostei</taxon>
        <taxon>Acanthomorphata</taxon>
        <taxon>Eupercaria</taxon>
        <taxon>Tetraodontiformes</taxon>
        <taxon>Tetradontoidea</taxon>
        <taxon>Tetraodontidae</taxon>
        <taxon>Takifugu</taxon>
    </lineage>
</organism>
<dbReference type="InterPro" id="IPR003593">
    <property type="entry name" value="AAA+_ATPase"/>
</dbReference>